<dbReference type="Proteomes" id="UP000298416">
    <property type="component" value="Unassembled WGS sequence"/>
</dbReference>
<evidence type="ECO:0000313" key="4">
    <source>
        <dbReference type="EMBL" id="KAG6382298.1"/>
    </source>
</evidence>
<dbReference type="InterPro" id="IPR033979">
    <property type="entry name" value="MINDY_domain"/>
</dbReference>
<reference evidence="4" key="1">
    <citation type="submission" date="2018-01" db="EMBL/GenBank/DDBJ databases">
        <authorList>
            <person name="Mao J.F."/>
        </authorList>
    </citation>
    <scope>NUCLEOTIDE SEQUENCE</scope>
    <source>
        <strain evidence="4">Huo1</strain>
        <tissue evidence="4">Leaf</tissue>
    </source>
</reference>
<feature type="domain" description="MINDY deubiquitinase" evidence="3">
    <location>
        <begin position="24"/>
        <end position="544"/>
    </location>
</feature>
<keyword evidence="2" id="KW-0812">Transmembrane</keyword>
<feature type="transmembrane region" description="Helical" evidence="2">
    <location>
        <begin position="479"/>
        <end position="501"/>
    </location>
</feature>
<dbReference type="GO" id="GO:0005829">
    <property type="term" value="C:cytosol"/>
    <property type="evidence" value="ECO:0007669"/>
    <property type="project" value="TreeGrafter"/>
</dbReference>
<proteinExistence type="predicted"/>
<name>A0A8X8VTX1_SALSN</name>
<evidence type="ECO:0000256" key="2">
    <source>
        <dbReference type="SAM" id="Phobius"/>
    </source>
</evidence>
<organism evidence="4">
    <name type="scientific">Salvia splendens</name>
    <name type="common">Scarlet sage</name>
    <dbReference type="NCBI Taxonomy" id="180675"/>
    <lineage>
        <taxon>Eukaryota</taxon>
        <taxon>Viridiplantae</taxon>
        <taxon>Streptophyta</taxon>
        <taxon>Embryophyta</taxon>
        <taxon>Tracheophyta</taxon>
        <taxon>Spermatophyta</taxon>
        <taxon>Magnoliopsida</taxon>
        <taxon>eudicotyledons</taxon>
        <taxon>Gunneridae</taxon>
        <taxon>Pentapetalae</taxon>
        <taxon>asterids</taxon>
        <taxon>lamiids</taxon>
        <taxon>Lamiales</taxon>
        <taxon>Lamiaceae</taxon>
        <taxon>Nepetoideae</taxon>
        <taxon>Mentheae</taxon>
        <taxon>Salviinae</taxon>
        <taxon>Salvia</taxon>
        <taxon>Salvia subgen. Calosphace</taxon>
        <taxon>core Calosphace</taxon>
    </lineage>
</organism>
<accession>A0A8X8VTX1</accession>
<keyword evidence="5" id="KW-1185">Reference proteome</keyword>
<feature type="compositionally biased region" description="Basic and acidic residues" evidence="1">
    <location>
        <begin position="343"/>
        <end position="356"/>
    </location>
</feature>
<keyword evidence="2" id="KW-0472">Membrane</keyword>
<dbReference type="PANTHER" id="PTHR18063">
    <property type="entry name" value="NF-E2 INDUCIBLE PROTEIN"/>
    <property type="match status" value="1"/>
</dbReference>
<evidence type="ECO:0000256" key="1">
    <source>
        <dbReference type="SAM" id="MobiDB-lite"/>
    </source>
</evidence>
<dbReference type="GO" id="GO:1990380">
    <property type="term" value="F:K48-linked deubiquitinase activity"/>
    <property type="evidence" value="ECO:0007669"/>
    <property type="project" value="InterPro"/>
</dbReference>
<keyword evidence="2" id="KW-1133">Transmembrane helix</keyword>
<dbReference type="GO" id="GO:0016807">
    <property type="term" value="F:cysteine-type carboxypeptidase activity"/>
    <property type="evidence" value="ECO:0007669"/>
    <property type="project" value="TreeGrafter"/>
</dbReference>
<protein>
    <recommendedName>
        <fullName evidence="3">MINDY deubiquitinase domain-containing protein</fullName>
    </recommendedName>
</protein>
<dbReference type="GO" id="GO:0071108">
    <property type="term" value="P:protein K48-linked deubiquitination"/>
    <property type="evidence" value="ECO:0007669"/>
    <property type="project" value="TreeGrafter"/>
</dbReference>
<dbReference type="GO" id="GO:0071944">
    <property type="term" value="C:cell periphery"/>
    <property type="evidence" value="ECO:0007669"/>
    <property type="project" value="TreeGrafter"/>
</dbReference>
<evidence type="ECO:0000259" key="3">
    <source>
        <dbReference type="Pfam" id="PF04424"/>
    </source>
</evidence>
<dbReference type="InterPro" id="IPR007518">
    <property type="entry name" value="MINDY"/>
</dbReference>
<evidence type="ECO:0000313" key="5">
    <source>
        <dbReference type="Proteomes" id="UP000298416"/>
    </source>
</evidence>
<feature type="compositionally biased region" description="Polar residues" evidence="1">
    <location>
        <begin position="357"/>
        <end position="370"/>
    </location>
</feature>
<feature type="region of interest" description="Disordered" evidence="1">
    <location>
        <begin position="218"/>
        <end position="239"/>
    </location>
</feature>
<dbReference type="PANTHER" id="PTHR18063:SF6">
    <property type="entry name" value="UBIQUITIN CARBOXYL-TERMINAL HYDROLASE"/>
    <property type="match status" value="1"/>
</dbReference>
<dbReference type="Pfam" id="PF04424">
    <property type="entry name" value="MINDY_DUB"/>
    <property type="match status" value="1"/>
</dbReference>
<dbReference type="GO" id="GO:0004843">
    <property type="term" value="F:cysteine-type deubiquitinase activity"/>
    <property type="evidence" value="ECO:0007669"/>
    <property type="project" value="InterPro"/>
</dbReference>
<feature type="compositionally biased region" description="Polar residues" evidence="1">
    <location>
        <begin position="218"/>
        <end position="229"/>
    </location>
</feature>
<sequence length="584" mass="63827">MDSSSTLPPSTSATPPLTSLEEVVYKTKVIEFFDRTAPIILQNNNGPCPLLSICNVLSLKNSLSLSLDTPEVSQDKLLSLVADRLINSNSKIDNKDAGYVKNQQQNITDAIDLLPRLTTGIDVNIKFRRWIRIDDFEFTPECAIFDLLDIPLYHGWIVDPQDIETADAIGSKSYNSLMSELVSLETQAMECEENENLEEDSVDFVAATTAVLGIPSPSLSRSQSFTDSPRSMKKGDMEEEGEVLRVLKLSETEMLSSAMAGVAVDTDSEHMGKSEVLICSEPVGNHVSGETVKDGALISNDSDNFVHDDEFKRSCGSAVDEPGNSEHVDETLSLEEVPSSSSHCHDEPRNSEHVENKFTSTSDQDEQSNCTNDCTAGELPSFLTASADLGSSSGPVHNTFSPVLNSGIDVSEPMYEGEECIMESGTAVCQNQEPIYEGEMVLAKQGDSGCVNEGDSMERISITQGELIRNFMKNSASQLTIYGIVLTISLAILVLALKLIFGCLQYEGDLYILATDQGYINQPDLVWEKLNEVNGDTVYVMGNFKDFKMDDPSNVTWDEQNAMSCTADYIASIDCVAQSNSNIK</sequence>
<dbReference type="EMBL" id="PNBA02001143">
    <property type="protein sequence ID" value="KAG6382298.1"/>
    <property type="molecule type" value="Genomic_DNA"/>
</dbReference>
<dbReference type="AlphaFoldDB" id="A0A8X8VTX1"/>
<comment type="caution">
    <text evidence="4">The sequence shown here is derived from an EMBL/GenBank/DDBJ whole genome shotgun (WGS) entry which is preliminary data.</text>
</comment>
<feature type="region of interest" description="Disordered" evidence="1">
    <location>
        <begin position="334"/>
        <end position="370"/>
    </location>
</feature>
<reference evidence="4" key="2">
    <citation type="submission" date="2020-08" db="EMBL/GenBank/DDBJ databases">
        <title>Plant Genome Project.</title>
        <authorList>
            <person name="Zhang R.-G."/>
        </authorList>
    </citation>
    <scope>NUCLEOTIDE SEQUENCE</scope>
    <source>
        <strain evidence="4">Huo1</strain>
        <tissue evidence="4">Leaf</tissue>
    </source>
</reference>
<gene>
    <name evidence="4" type="ORF">SASPL_158043</name>
</gene>